<name>A0A0V0QYS0_PSEPJ</name>
<comment type="caution">
    <text evidence="2">The sequence shown here is derived from an EMBL/GenBank/DDBJ whole genome shotgun (WGS) entry which is preliminary data.</text>
</comment>
<gene>
    <name evidence="2" type="ORF">PPERSA_07195</name>
</gene>
<keyword evidence="1" id="KW-1133">Transmembrane helix</keyword>
<evidence type="ECO:0000256" key="1">
    <source>
        <dbReference type="SAM" id="Phobius"/>
    </source>
</evidence>
<dbReference type="InParanoid" id="A0A0V0QYS0"/>
<feature type="transmembrane region" description="Helical" evidence="1">
    <location>
        <begin position="792"/>
        <end position="810"/>
    </location>
</feature>
<accession>A0A0V0QYS0</accession>
<keyword evidence="3" id="KW-1185">Reference proteome</keyword>
<protein>
    <recommendedName>
        <fullName evidence="4">Transmembrane protein</fullName>
    </recommendedName>
</protein>
<keyword evidence="1" id="KW-0472">Membrane</keyword>
<proteinExistence type="predicted"/>
<dbReference type="AlphaFoldDB" id="A0A0V0QYS0"/>
<evidence type="ECO:0000313" key="3">
    <source>
        <dbReference type="Proteomes" id="UP000054937"/>
    </source>
</evidence>
<organism evidence="2 3">
    <name type="scientific">Pseudocohnilembus persalinus</name>
    <name type="common">Ciliate</name>
    <dbReference type="NCBI Taxonomy" id="266149"/>
    <lineage>
        <taxon>Eukaryota</taxon>
        <taxon>Sar</taxon>
        <taxon>Alveolata</taxon>
        <taxon>Ciliophora</taxon>
        <taxon>Intramacronucleata</taxon>
        <taxon>Oligohymenophorea</taxon>
        <taxon>Scuticociliatia</taxon>
        <taxon>Philasterida</taxon>
        <taxon>Pseudocohnilembidae</taxon>
        <taxon>Pseudocohnilembus</taxon>
    </lineage>
</organism>
<dbReference type="Proteomes" id="UP000054937">
    <property type="component" value="Unassembled WGS sequence"/>
</dbReference>
<reference evidence="2 3" key="1">
    <citation type="journal article" date="2015" name="Sci. Rep.">
        <title>Genome of the facultative scuticociliatosis pathogen Pseudocohnilembus persalinus provides insight into its virulence through horizontal gene transfer.</title>
        <authorList>
            <person name="Xiong J."/>
            <person name="Wang G."/>
            <person name="Cheng J."/>
            <person name="Tian M."/>
            <person name="Pan X."/>
            <person name="Warren A."/>
            <person name="Jiang C."/>
            <person name="Yuan D."/>
            <person name="Miao W."/>
        </authorList>
    </citation>
    <scope>NUCLEOTIDE SEQUENCE [LARGE SCALE GENOMIC DNA]</scope>
    <source>
        <strain evidence="2">36N120E</strain>
    </source>
</reference>
<evidence type="ECO:0008006" key="4">
    <source>
        <dbReference type="Google" id="ProtNLM"/>
    </source>
</evidence>
<sequence>MNIESQIREVNSLQIKIKNLIKFLSDFSQNYNRTSIQYQNIHEYIQKIFVEDNQKRNQAWLNLSYEHLMNVPKNHKIYQKVQENFLELLTILNPRVDPALEDRNLFNIVFCLENKAKTYHDFFHNFWPDHLQYLVFGAEFQNQIEQAPYLNYYTNSLKKSEQQFKEGKLSLDLQEYFIFNFINGLSKCYNIETNKVTELNNLTMDHLFHGVTHNPYLVLLHQYLQVFKKKQQTSQLFSFLLSEYLILANISFYVQFDYMNELQQNLNQTGKAQQKQSFTQQNILQNTSQIGQIQQQPQSLLRTSQRNNSQLLRQSQINNFSNNLMTNSQIQSQQLQQQQQASVQFNQKPSTGISVQMKEYILPNPAIFQALQIIIYEKTDTIHKDDVFRRLIFKFLYCSMNPKYFNQGLATLNDVSKLYLQYLFPRFSLFINSIEMGQREIQEILKQYVQKLTSKYYYYSSYLTSSLLNKGQISKWEPGIKEEKETYYCDNFDNENESPQSQSNPYRKEFKDQFQNFNQLDYQSEIRYHQEKNYLFYTLLLNKFFMLSSTVKGATSQNIYAIFNVLQFFQPCSYFDQHAHQQRKQILFGLVKSYDLDKNSSGILGTNSINYGYNNNSFSGLRQSGTAFGSSTNVIAQQEQDRYMQSLKQYNFEKNDQDIYQLSSIFNNENMQEVYQQMISIIQLNIVDINRFAQNKLNSQEVMMIQQSLGIKIEYIINCIQRFRKQPQDFQNNQNFQQNQFNHQNAYPARNRFGDQNIINSQQNLQQQQGKDRVVPQFGLFRRLCRNDIQQVLLYFLLIGAFIYYVYNYIRQMNFGNWTLSKGQQYRPNYQYKQYDY</sequence>
<evidence type="ECO:0000313" key="2">
    <source>
        <dbReference type="EMBL" id="KRX07032.1"/>
    </source>
</evidence>
<keyword evidence="1" id="KW-0812">Transmembrane</keyword>
<dbReference type="EMBL" id="LDAU01000090">
    <property type="protein sequence ID" value="KRX07032.1"/>
    <property type="molecule type" value="Genomic_DNA"/>
</dbReference>